<evidence type="ECO:0008006" key="4">
    <source>
        <dbReference type="Google" id="ProtNLM"/>
    </source>
</evidence>
<feature type="signal peptide" evidence="1">
    <location>
        <begin position="1"/>
        <end position="35"/>
    </location>
</feature>
<evidence type="ECO:0000313" key="3">
    <source>
        <dbReference type="Proteomes" id="UP000190683"/>
    </source>
</evidence>
<evidence type="ECO:0000256" key="1">
    <source>
        <dbReference type="SAM" id="SignalP"/>
    </source>
</evidence>
<protein>
    <recommendedName>
        <fullName evidence="4">Lipoprotein</fullName>
    </recommendedName>
</protein>
<dbReference type="Proteomes" id="UP000190683">
    <property type="component" value="Unassembled WGS sequence"/>
</dbReference>
<dbReference type="AlphaFoldDB" id="A0A1T0CW85"/>
<keyword evidence="1" id="KW-0732">Signal</keyword>
<comment type="caution">
    <text evidence="2">The sequence shown here is derived from an EMBL/GenBank/DDBJ whole genome shotgun (WGS) entry which is preliminary data.</text>
</comment>
<feature type="chain" id="PRO_5013046338" description="Lipoprotein" evidence="1">
    <location>
        <begin position="36"/>
        <end position="167"/>
    </location>
</feature>
<proteinExistence type="predicted"/>
<gene>
    <name evidence="2" type="ORF">B0681_01710</name>
</gene>
<accession>A0A1T0CW85</accession>
<evidence type="ECO:0000313" key="2">
    <source>
        <dbReference type="EMBL" id="OOS26614.1"/>
    </source>
</evidence>
<dbReference type="STRING" id="573983.B0681_01710"/>
<organism evidence="2 3">
    <name type="scientific">Moraxella porci DSM 25326</name>
    <dbReference type="NCBI Taxonomy" id="573983"/>
    <lineage>
        <taxon>Bacteria</taxon>
        <taxon>Pseudomonadati</taxon>
        <taxon>Pseudomonadota</taxon>
        <taxon>Gammaproteobacteria</taxon>
        <taxon>Moraxellales</taxon>
        <taxon>Moraxellaceae</taxon>
        <taxon>Moraxella</taxon>
    </lineage>
</organism>
<reference evidence="2 3" key="1">
    <citation type="submission" date="2017-02" db="EMBL/GenBank/DDBJ databases">
        <title>Draft genome sequence of Moraxella porci CCUG 54912T type strain.</title>
        <authorList>
            <person name="Salva-Serra F."/>
            <person name="Engstrom-Jakobsson H."/>
            <person name="Thorell K."/>
            <person name="Jaen-Luchoro D."/>
            <person name="Gonzales-Siles L."/>
            <person name="Karlsson R."/>
            <person name="Yazdan S."/>
            <person name="Boulund F."/>
            <person name="Johnning A."/>
            <person name="Engstrand L."/>
            <person name="Kristiansson E."/>
            <person name="Moore E."/>
        </authorList>
    </citation>
    <scope>NUCLEOTIDE SEQUENCE [LARGE SCALE GENOMIC DNA]</scope>
    <source>
        <strain evidence="2 3">CCUG 54912</strain>
    </source>
</reference>
<dbReference type="PROSITE" id="PS51257">
    <property type="entry name" value="PROKAR_LIPOPROTEIN"/>
    <property type="match status" value="1"/>
</dbReference>
<sequence>MFDKGYGIMVQSCKFCAVISALSVVLLTACNQDKAEPQASNVPEQTTNQTIVNTTPIAERKANAQDNCPRLVQKKVDSNQVLRQDSMAGNTCDYFIYPYIGDTIQASISDDRIRLSLVRPDTHDFANGSFVVTKNGRHVIRLEYDAFGRRPAVMDYTIEIDIIPPSP</sequence>
<keyword evidence="3" id="KW-1185">Reference proteome</keyword>
<dbReference type="EMBL" id="MUYV01000001">
    <property type="protein sequence ID" value="OOS26614.1"/>
    <property type="molecule type" value="Genomic_DNA"/>
</dbReference>
<name>A0A1T0CW85_9GAMM</name>